<reference evidence="2 3" key="1">
    <citation type="submission" date="2016-05" db="EMBL/GenBank/DDBJ databases">
        <title>Paenibacillus sp. 1ZS3-15 nov., isolated from the rhizosphere soil.</title>
        <authorList>
            <person name="Zhang X.X."/>
            <person name="Zhang J."/>
        </authorList>
    </citation>
    <scope>NUCLEOTIDE SEQUENCE [LARGE SCALE GENOMIC DNA]</scope>
    <source>
        <strain evidence="2 3">1ZS3-15</strain>
    </source>
</reference>
<dbReference type="AlphaFoldDB" id="A0A198APY4"/>
<name>A0A198APY4_9BACL</name>
<sequence>MEQGDVRVILLILIVVVCFVIWRFQKWSTGASRRRGRIPRHANIPEDDVVDLLEGAGFEVFAGKTKIPISITISERDHLESRLFIDYFVQKEDDVYLVKVARDRKPLEMTGSAVRDMLLPYTLIYPEAQGILYVDMAVSKIKKITFHIEV</sequence>
<evidence type="ECO:0000256" key="1">
    <source>
        <dbReference type="SAM" id="Phobius"/>
    </source>
</evidence>
<dbReference type="STRING" id="1850517.A8708_10275"/>
<protein>
    <submittedName>
        <fullName evidence="2">Uncharacterized protein</fullName>
    </submittedName>
</protein>
<keyword evidence="1" id="KW-0472">Membrane</keyword>
<dbReference type="Proteomes" id="UP000078454">
    <property type="component" value="Unassembled WGS sequence"/>
</dbReference>
<proteinExistence type="predicted"/>
<evidence type="ECO:0000313" key="2">
    <source>
        <dbReference type="EMBL" id="OAS22938.1"/>
    </source>
</evidence>
<comment type="caution">
    <text evidence="2">The sequence shown here is derived from an EMBL/GenBank/DDBJ whole genome shotgun (WGS) entry which is preliminary data.</text>
</comment>
<organism evidence="2 3">
    <name type="scientific">Paenibacillus oryzisoli</name>
    <dbReference type="NCBI Taxonomy" id="1850517"/>
    <lineage>
        <taxon>Bacteria</taxon>
        <taxon>Bacillati</taxon>
        <taxon>Bacillota</taxon>
        <taxon>Bacilli</taxon>
        <taxon>Bacillales</taxon>
        <taxon>Paenibacillaceae</taxon>
        <taxon>Paenibacillus</taxon>
    </lineage>
</organism>
<dbReference type="OrthoDB" id="2988117at2"/>
<keyword evidence="1" id="KW-1133">Transmembrane helix</keyword>
<keyword evidence="1" id="KW-0812">Transmembrane</keyword>
<gene>
    <name evidence="2" type="ORF">A8708_10275</name>
</gene>
<evidence type="ECO:0000313" key="3">
    <source>
        <dbReference type="Proteomes" id="UP000078454"/>
    </source>
</evidence>
<dbReference type="EMBL" id="LYPB01000043">
    <property type="protein sequence ID" value="OAS22938.1"/>
    <property type="molecule type" value="Genomic_DNA"/>
</dbReference>
<keyword evidence="3" id="KW-1185">Reference proteome</keyword>
<accession>A0A198APY4</accession>
<dbReference type="RefSeq" id="WP_068661983.1">
    <property type="nucleotide sequence ID" value="NZ_LYPB01000043.1"/>
</dbReference>
<feature type="transmembrane region" description="Helical" evidence="1">
    <location>
        <begin position="6"/>
        <end position="24"/>
    </location>
</feature>